<feature type="region of interest" description="Disordered" evidence="1">
    <location>
        <begin position="1"/>
        <end position="22"/>
    </location>
</feature>
<dbReference type="PANTHER" id="PTHR30093:SF2">
    <property type="entry name" value="TYPE II SECRETION SYSTEM PROTEIN H"/>
    <property type="match status" value="1"/>
</dbReference>
<dbReference type="EMBL" id="CP036261">
    <property type="protein sequence ID" value="QDS86945.1"/>
    <property type="molecule type" value="Genomic_DNA"/>
</dbReference>
<gene>
    <name evidence="4" type="ORF">EC9_11200</name>
</gene>
<dbReference type="RefSeq" id="WP_145343010.1">
    <property type="nucleotide sequence ID" value="NZ_CP036261.1"/>
</dbReference>
<evidence type="ECO:0000313" key="5">
    <source>
        <dbReference type="Proteomes" id="UP000319557"/>
    </source>
</evidence>
<evidence type="ECO:0000256" key="1">
    <source>
        <dbReference type="SAM" id="MobiDB-lite"/>
    </source>
</evidence>
<keyword evidence="2" id="KW-1133">Transmembrane helix</keyword>
<proteinExistence type="predicted"/>
<reference evidence="4 5" key="1">
    <citation type="submission" date="2019-02" db="EMBL/GenBank/DDBJ databases">
        <title>Deep-cultivation of Planctomycetes and their phenomic and genomic characterization uncovers novel biology.</title>
        <authorList>
            <person name="Wiegand S."/>
            <person name="Jogler M."/>
            <person name="Boedeker C."/>
            <person name="Pinto D."/>
            <person name="Vollmers J."/>
            <person name="Rivas-Marin E."/>
            <person name="Kohn T."/>
            <person name="Peeters S.H."/>
            <person name="Heuer A."/>
            <person name="Rast P."/>
            <person name="Oberbeckmann S."/>
            <person name="Bunk B."/>
            <person name="Jeske O."/>
            <person name="Meyerdierks A."/>
            <person name="Storesund J.E."/>
            <person name="Kallscheuer N."/>
            <person name="Luecker S."/>
            <person name="Lage O.M."/>
            <person name="Pohl T."/>
            <person name="Merkel B.J."/>
            <person name="Hornburger P."/>
            <person name="Mueller R.-W."/>
            <person name="Bruemmer F."/>
            <person name="Labrenz M."/>
            <person name="Spormann A.M."/>
            <person name="Op den Camp H."/>
            <person name="Overmann J."/>
            <person name="Amann R."/>
            <person name="Jetten M.S.M."/>
            <person name="Mascher T."/>
            <person name="Medema M.H."/>
            <person name="Devos D.P."/>
            <person name="Kaster A.-K."/>
            <person name="Ovreas L."/>
            <person name="Rohde M."/>
            <person name="Galperin M.Y."/>
            <person name="Jogler C."/>
        </authorList>
    </citation>
    <scope>NUCLEOTIDE SEQUENCE [LARGE SCALE GENOMIC DNA]</scope>
    <source>
        <strain evidence="4 5">EC9</strain>
    </source>
</reference>
<dbReference type="PANTHER" id="PTHR30093">
    <property type="entry name" value="GENERAL SECRETION PATHWAY PROTEIN G"/>
    <property type="match status" value="1"/>
</dbReference>
<dbReference type="InterPro" id="IPR011453">
    <property type="entry name" value="DUF1559"/>
</dbReference>
<dbReference type="Pfam" id="PF07596">
    <property type="entry name" value="SBP_bac_10"/>
    <property type="match status" value="1"/>
</dbReference>
<accession>A0A517LWF3</accession>
<dbReference type="SUPFAM" id="SSF54523">
    <property type="entry name" value="Pili subunits"/>
    <property type="match status" value="1"/>
</dbReference>
<evidence type="ECO:0000313" key="4">
    <source>
        <dbReference type="EMBL" id="QDS86945.1"/>
    </source>
</evidence>
<dbReference type="NCBIfam" id="TIGR04294">
    <property type="entry name" value="pre_pil_HX9DG"/>
    <property type="match status" value="1"/>
</dbReference>
<keyword evidence="2" id="KW-0812">Transmembrane</keyword>
<feature type="region of interest" description="Disordered" evidence="1">
    <location>
        <begin position="242"/>
        <end position="263"/>
    </location>
</feature>
<name>A0A517LWF3_9BACT</name>
<protein>
    <recommendedName>
        <fullName evidence="3">DUF1559 domain-containing protein</fullName>
    </recommendedName>
</protein>
<feature type="compositionally biased region" description="Pro residues" evidence="1">
    <location>
        <begin position="1"/>
        <end position="13"/>
    </location>
</feature>
<sequence>MSNQPPPAQFPPDDPYDQPGNPPAENNKLLIIVLALLGIGALSCLGIGVGLLLPAVEATREAAHRVECSNNMKQIALAMHNYHDTYDTLPPAYTVDEAGQPLHSWRTLILPFLEQKALYDQIDLNKPWDDPVNQQVASSVLEVFGCPSDSDPALTNYVAVVDPAGIMSGPVSTSFRDIWDGSAYTLLFVEVGPEHAVPWMSPQDIDLPTFESFAGQERHATNHPGGTHISLADGSIRFFPNTADSPTRRSLLTKAGNERVTMP</sequence>
<dbReference type="AlphaFoldDB" id="A0A517LWF3"/>
<dbReference type="Proteomes" id="UP000319557">
    <property type="component" value="Chromosome"/>
</dbReference>
<keyword evidence="2" id="KW-0472">Membrane</keyword>
<dbReference type="InterPro" id="IPR045584">
    <property type="entry name" value="Pilin-like"/>
</dbReference>
<organism evidence="4 5">
    <name type="scientific">Rosistilla ulvae</name>
    <dbReference type="NCBI Taxonomy" id="1930277"/>
    <lineage>
        <taxon>Bacteria</taxon>
        <taxon>Pseudomonadati</taxon>
        <taxon>Planctomycetota</taxon>
        <taxon>Planctomycetia</taxon>
        <taxon>Pirellulales</taxon>
        <taxon>Pirellulaceae</taxon>
        <taxon>Rosistilla</taxon>
    </lineage>
</organism>
<dbReference type="OrthoDB" id="285651at2"/>
<keyword evidence="5" id="KW-1185">Reference proteome</keyword>
<dbReference type="KEGG" id="ruv:EC9_11200"/>
<evidence type="ECO:0000259" key="3">
    <source>
        <dbReference type="Pfam" id="PF07596"/>
    </source>
</evidence>
<feature type="transmembrane region" description="Helical" evidence="2">
    <location>
        <begin position="29"/>
        <end position="56"/>
    </location>
</feature>
<feature type="domain" description="DUF1559" evidence="3">
    <location>
        <begin position="58"/>
        <end position="153"/>
    </location>
</feature>
<evidence type="ECO:0000256" key="2">
    <source>
        <dbReference type="SAM" id="Phobius"/>
    </source>
</evidence>
<dbReference type="InterPro" id="IPR027558">
    <property type="entry name" value="Pre_pil_HX9DG_C"/>
</dbReference>